<organism evidence="1 2">
    <name type="scientific">Scortum barcoo</name>
    <name type="common">barcoo grunter</name>
    <dbReference type="NCBI Taxonomy" id="214431"/>
    <lineage>
        <taxon>Eukaryota</taxon>
        <taxon>Metazoa</taxon>
        <taxon>Chordata</taxon>
        <taxon>Craniata</taxon>
        <taxon>Vertebrata</taxon>
        <taxon>Euteleostomi</taxon>
        <taxon>Actinopterygii</taxon>
        <taxon>Neopterygii</taxon>
        <taxon>Teleostei</taxon>
        <taxon>Neoteleostei</taxon>
        <taxon>Acanthomorphata</taxon>
        <taxon>Eupercaria</taxon>
        <taxon>Centrarchiformes</taxon>
        <taxon>Terapontoidei</taxon>
        <taxon>Terapontidae</taxon>
        <taxon>Scortum</taxon>
    </lineage>
</organism>
<evidence type="ECO:0000313" key="2">
    <source>
        <dbReference type="Proteomes" id="UP000831701"/>
    </source>
</evidence>
<proteinExistence type="predicted"/>
<accession>A0ACB8WPP2</accession>
<dbReference type="Proteomes" id="UP000831701">
    <property type="component" value="Chromosome 7"/>
</dbReference>
<evidence type="ECO:0000313" key="1">
    <source>
        <dbReference type="EMBL" id="KAI3369403.1"/>
    </source>
</evidence>
<keyword evidence="2" id="KW-1185">Reference proteome</keyword>
<dbReference type="EMBL" id="CM041537">
    <property type="protein sequence ID" value="KAI3369403.1"/>
    <property type="molecule type" value="Genomic_DNA"/>
</dbReference>
<reference evidence="1" key="1">
    <citation type="submission" date="2022-04" db="EMBL/GenBank/DDBJ databases">
        <title>Jade perch genome.</title>
        <authorList>
            <person name="Chao B."/>
        </authorList>
    </citation>
    <scope>NUCLEOTIDE SEQUENCE</scope>
    <source>
        <strain evidence="1">CB-2022</strain>
    </source>
</reference>
<gene>
    <name evidence="1" type="ORF">L3Q82_007473</name>
</gene>
<sequence>MEDYEGYTLPQAASYPARTSAAIEETDWSRNREGFAEMTPLTQCPLQHTQYPAEFIETSPSHIGAAAPVYVSTPRPYQSPSVMMTVLQQIQETNRRLQLMVRDMRCQMDKGGAAPSGLQPAQLHHPQVSHPSARGEGTRPPLAQPTMLHPSPRTHHPQPGDQDSRSMPAPPSQVPPRELYRPPAVQERNITDDDWPLPPPPVAFSDDDYEPPRVQSTPSGQPADIVENLRERLQQLEARLSPAPSMLSEPQYDSVLPSVAPPQPPRRLTSSEPLPNSNERTYRGPAPSIPKFTRGDPREFARLKLALDNILPADATEMFKYQVLCDHLKFEEALLLADSYSNSLFPYSDTMASLTKHYDQPHQLSLQRIAELMEEPTIRAGDTIAFRRFALRVRALVGKLAEDGRIELKCGSHVARLMRKLPQDLRAAFRRHLHSWKWESRL</sequence>
<name>A0ACB8WPP2_9TELE</name>
<protein>
    <submittedName>
        <fullName evidence="1">Uncharacterized protein</fullName>
    </submittedName>
</protein>
<comment type="caution">
    <text evidence="1">The sequence shown here is derived from an EMBL/GenBank/DDBJ whole genome shotgun (WGS) entry which is preliminary data.</text>
</comment>